<feature type="region of interest" description="Disordered" evidence="1">
    <location>
        <begin position="1"/>
        <end position="22"/>
    </location>
</feature>
<sequence length="103" mass="11338">MNIKTEHDSSLGAFQTSTNTSRGVYQHQRYQGYGASFRVGGPNFLQSTSSLNQQPAGWTPGHGYVTTGLPNKGNYGNYNYTNDIYYPSTGLLSFGFRSADHDD</sequence>
<evidence type="ECO:0000313" key="3">
    <source>
        <dbReference type="Proteomes" id="UP000326396"/>
    </source>
</evidence>
<dbReference type="Proteomes" id="UP000326396">
    <property type="component" value="Linkage Group LG17"/>
</dbReference>
<comment type="caution">
    <text evidence="2">The sequence shown here is derived from an EMBL/GenBank/DDBJ whole genome shotgun (WGS) entry which is preliminary data.</text>
</comment>
<organism evidence="2 3">
    <name type="scientific">Mikania micrantha</name>
    <name type="common">bitter vine</name>
    <dbReference type="NCBI Taxonomy" id="192012"/>
    <lineage>
        <taxon>Eukaryota</taxon>
        <taxon>Viridiplantae</taxon>
        <taxon>Streptophyta</taxon>
        <taxon>Embryophyta</taxon>
        <taxon>Tracheophyta</taxon>
        <taxon>Spermatophyta</taxon>
        <taxon>Magnoliopsida</taxon>
        <taxon>eudicotyledons</taxon>
        <taxon>Gunneridae</taxon>
        <taxon>Pentapetalae</taxon>
        <taxon>asterids</taxon>
        <taxon>campanulids</taxon>
        <taxon>Asterales</taxon>
        <taxon>Asteraceae</taxon>
        <taxon>Asteroideae</taxon>
        <taxon>Heliantheae alliance</taxon>
        <taxon>Eupatorieae</taxon>
        <taxon>Mikania</taxon>
    </lineage>
</organism>
<proteinExistence type="predicted"/>
<feature type="compositionally biased region" description="Polar residues" evidence="1">
    <location>
        <begin position="12"/>
        <end position="22"/>
    </location>
</feature>
<dbReference type="AlphaFoldDB" id="A0A5N6NRK4"/>
<protein>
    <submittedName>
        <fullName evidence="2">Uncharacterized protein</fullName>
    </submittedName>
</protein>
<accession>A0A5N6NRK4</accession>
<evidence type="ECO:0000313" key="2">
    <source>
        <dbReference type="EMBL" id="KAD5317204.1"/>
    </source>
</evidence>
<keyword evidence="3" id="KW-1185">Reference proteome</keyword>
<reference evidence="2 3" key="1">
    <citation type="submission" date="2019-05" db="EMBL/GenBank/DDBJ databases">
        <title>Mikania micrantha, genome provides insights into the molecular mechanism of rapid growth.</title>
        <authorList>
            <person name="Liu B."/>
        </authorList>
    </citation>
    <scope>NUCLEOTIDE SEQUENCE [LARGE SCALE GENOMIC DNA]</scope>
    <source>
        <strain evidence="2">NLD-2019</strain>
        <tissue evidence="2">Leaf</tissue>
    </source>
</reference>
<evidence type="ECO:0000256" key="1">
    <source>
        <dbReference type="SAM" id="MobiDB-lite"/>
    </source>
</evidence>
<name>A0A5N6NRK4_9ASTR</name>
<dbReference type="EMBL" id="SZYD01000009">
    <property type="protein sequence ID" value="KAD5317204.1"/>
    <property type="molecule type" value="Genomic_DNA"/>
</dbReference>
<gene>
    <name evidence="2" type="ORF">E3N88_17150</name>
</gene>